<evidence type="ECO:0000313" key="1">
    <source>
        <dbReference type="Proteomes" id="UP000046392"/>
    </source>
</evidence>
<sequence length="105" mass="12322">MEYKIPQPILKRTGKCDENITIVGNVPDEIIKKEKTYYVGYYYSNRVTEFIKKFPEDCITHYHEKSSIYTCNLGVLDGTPKRGMDDEEYNRLLHDFLSHSKFFGG</sequence>
<protein>
    <submittedName>
        <fullName evidence="2">DUF4176 domain-containing protein</fullName>
    </submittedName>
</protein>
<dbReference type="WBParaSite" id="SPAL_0001773900.1">
    <property type="protein sequence ID" value="SPAL_0001773900.1"/>
    <property type="gene ID" value="SPAL_0001773900"/>
</dbReference>
<evidence type="ECO:0000313" key="2">
    <source>
        <dbReference type="WBParaSite" id="SPAL_0001773900.1"/>
    </source>
</evidence>
<dbReference type="Proteomes" id="UP000046392">
    <property type="component" value="Unplaced"/>
</dbReference>
<proteinExistence type="predicted"/>
<accession>A0A0N5CIT4</accession>
<keyword evidence="1" id="KW-1185">Reference proteome</keyword>
<reference evidence="2" key="1">
    <citation type="submission" date="2017-02" db="UniProtKB">
        <authorList>
            <consortium name="WormBaseParasite"/>
        </authorList>
    </citation>
    <scope>IDENTIFICATION</scope>
</reference>
<dbReference type="AlphaFoldDB" id="A0A0N5CIT4"/>
<name>A0A0N5CIT4_STREA</name>
<organism evidence="1 2">
    <name type="scientific">Strongyloides papillosus</name>
    <name type="common">Intestinal threadworm</name>
    <dbReference type="NCBI Taxonomy" id="174720"/>
    <lineage>
        <taxon>Eukaryota</taxon>
        <taxon>Metazoa</taxon>
        <taxon>Ecdysozoa</taxon>
        <taxon>Nematoda</taxon>
        <taxon>Chromadorea</taxon>
        <taxon>Rhabditida</taxon>
        <taxon>Tylenchina</taxon>
        <taxon>Panagrolaimomorpha</taxon>
        <taxon>Strongyloidoidea</taxon>
        <taxon>Strongyloididae</taxon>
        <taxon>Strongyloides</taxon>
    </lineage>
</organism>